<feature type="transmembrane region" description="Helical" evidence="7">
    <location>
        <begin position="387"/>
        <end position="407"/>
    </location>
</feature>
<dbReference type="InterPro" id="IPR011701">
    <property type="entry name" value="MFS"/>
</dbReference>
<dbReference type="PANTHER" id="PTHR23517">
    <property type="entry name" value="RESISTANCE PROTEIN MDTM, PUTATIVE-RELATED-RELATED"/>
    <property type="match status" value="1"/>
</dbReference>
<feature type="transmembrane region" description="Helical" evidence="7">
    <location>
        <begin position="292"/>
        <end position="311"/>
    </location>
</feature>
<dbReference type="InterPro" id="IPR020846">
    <property type="entry name" value="MFS_dom"/>
</dbReference>
<feature type="transmembrane region" description="Helical" evidence="7">
    <location>
        <begin position="232"/>
        <end position="254"/>
    </location>
</feature>
<dbReference type="InterPro" id="IPR050171">
    <property type="entry name" value="MFS_Transporters"/>
</dbReference>
<keyword evidence="3" id="KW-1003">Cell membrane</keyword>
<feature type="transmembrane region" description="Helical" evidence="7">
    <location>
        <begin position="54"/>
        <end position="78"/>
    </location>
</feature>
<feature type="transmembrane region" description="Helical" evidence="7">
    <location>
        <begin position="146"/>
        <end position="170"/>
    </location>
</feature>
<evidence type="ECO:0000256" key="4">
    <source>
        <dbReference type="ARBA" id="ARBA00022692"/>
    </source>
</evidence>
<dbReference type="GO" id="GO:0005886">
    <property type="term" value="C:plasma membrane"/>
    <property type="evidence" value="ECO:0007669"/>
    <property type="project" value="UniProtKB-SubCell"/>
</dbReference>
<dbReference type="SUPFAM" id="SSF103473">
    <property type="entry name" value="MFS general substrate transporter"/>
    <property type="match status" value="1"/>
</dbReference>
<evidence type="ECO:0000256" key="6">
    <source>
        <dbReference type="ARBA" id="ARBA00023136"/>
    </source>
</evidence>
<keyword evidence="5 7" id="KW-1133">Transmembrane helix</keyword>
<keyword evidence="4 7" id="KW-0812">Transmembrane</keyword>
<evidence type="ECO:0000256" key="5">
    <source>
        <dbReference type="ARBA" id="ARBA00022989"/>
    </source>
</evidence>
<protein>
    <submittedName>
        <fullName evidence="9">Major Facilitator Superfamily protein</fullName>
    </submittedName>
</protein>
<dbReference type="Pfam" id="PF07690">
    <property type="entry name" value="MFS_1"/>
    <property type="match status" value="1"/>
</dbReference>
<feature type="transmembrane region" description="Helical" evidence="7">
    <location>
        <begin position="90"/>
        <end position="110"/>
    </location>
</feature>
<dbReference type="PANTHER" id="PTHR23517:SF2">
    <property type="entry name" value="MULTIDRUG RESISTANCE PROTEIN MDTH"/>
    <property type="match status" value="1"/>
</dbReference>
<feature type="transmembrane region" description="Helical" evidence="7">
    <location>
        <begin position="317"/>
        <end position="336"/>
    </location>
</feature>
<sequence length="409" mass="42149">MTVASGIPGSESTRRPRLPPGLRFLIASSFLIPFGSFMVLPFMSIFLHQRLGMSLGWVGFVLAAASLIQFSGGVVGGAVAERLGLKRTMVLALVVRTAGFALFVAAMAWSAAAVPALLLTACGAALYLPANKAYIVRSTDEERKPLFLSVSNSALNAGMALGPLVAGLLILDAPLLVFGVTTGIFVVMTVCHVVVLAGEPAADEPEASGDGGSAADAPPGAKVLLAAAGRSALTAPFLVNALTIYVYMFFQNYMGVFTAAHHSPEVYSLLLLVNAGGVILLQPLAAKAIGKLSYRWAIAVSFAAFGCGMAVLAQAGLVAVFLGTALITLGEVVLFLKNELAALERSPDRPALAFGQQRLAAGVGAFVSGVVGGQLYELAVAGGGDRWFWVVCAAQCGLVALVGGLLVRR</sequence>
<dbReference type="OrthoDB" id="3806756at2"/>
<keyword evidence="10" id="KW-1185">Reference proteome</keyword>
<dbReference type="PROSITE" id="PS50850">
    <property type="entry name" value="MFS"/>
    <property type="match status" value="1"/>
</dbReference>
<keyword evidence="2" id="KW-0813">Transport</keyword>
<feature type="transmembrane region" description="Helical" evidence="7">
    <location>
        <begin position="176"/>
        <end position="197"/>
    </location>
</feature>
<feature type="transmembrane region" description="Helical" evidence="7">
    <location>
        <begin position="116"/>
        <end position="134"/>
    </location>
</feature>
<gene>
    <name evidence="9" type="ORF">SAMN05444320_11277</name>
</gene>
<accession>A0A1M5LVQ5</accession>
<comment type="subcellular location">
    <subcellularLocation>
        <location evidence="1">Cell membrane</location>
        <topology evidence="1">Multi-pass membrane protein</topology>
    </subcellularLocation>
</comment>
<dbReference type="AlphaFoldDB" id="A0A1M5LVQ5"/>
<evidence type="ECO:0000259" key="8">
    <source>
        <dbReference type="PROSITE" id="PS50850"/>
    </source>
</evidence>
<dbReference type="InterPro" id="IPR036259">
    <property type="entry name" value="MFS_trans_sf"/>
</dbReference>
<dbReference type="GO" id="GO:0022857">
    <property type="term" value="F:transmembrane transporter activity"/>
    <property type="evidence" value="ECO:0007669"/>
    <property type="project" value="InterPro"/>
</dbReference>
<evidence type="ECO:0000256" key="3">
    <source>
        <dbReference type="ARBA" id="ARBA00022475"/>
    </source>
</evidence>
<feature type="transmembrane region" description="Helical" evidence="7">
    <location>
        <begin position="357"/>
        <end position="375"/>
    </location>
</feature>
<evidence type="ECO:0000313" key="10">
    <source>
        <dbReference type="Proteomes" id="UP000184501"/>
    </source>
</evidence>
<dbReference type="STRING" id="2017.SAMN05444320_11277"/>
<evidence type="ECO:0000256" key="2">
    <source>
        <dbReference type="ARBA" id="ARBA00022448"/>
    </source>
</evidence>
<organism evidence="9 10">
    <name type="scientific">Streptoalloteichus hindustanus</name>
    <dbReference type="NCBI Taxonomy" id="2017"/>
    <lineage>
        <taxon>Bacteria</taxon>
        <taxon>Bacillati</taxon>
        <taxon>Actinomycetota</taxon>
        <taxon>Actinomycetes</taxon>
        <taxon>Pseudonocardiales</taxon>
        <taxon>Pseudonocardiaceae</taxon>
        <taxon>Streptoalloteichus</taxon>
    </lineage>
</organism>
<name>A0A1M5LVQ5_STRHI</name>
<feature type="transmembrane region" description="Helical" evidence="7">
    <location>
        <begin position="24"/>
        <end position="48"/>
    </location>
</feature>
<keyword evidence="6 7" id="KW-0472">Membrane</keyword>
<dbReference type="Gene3D" id="1.20.1250.20">
    <property type="entry name" value="MFS general substrate transporter like domains"/>
    <property type="match status" value="2"/>
</dbReference>
<dbReference type="RefSeq" id="WP_073488891.1">
    <property type="nucleotide sequence ID" value="NZ_FQVN01000012.1"/>
</dbReference>
<feature type="domain" description="Major facilitator superfamily (MFS) profile" evidence="8">
    <location>
        <begin position="21"/>
        <end position="409"/>
    </location>
</feature>
<evidence type="ECO:0000256" key="7">
    <source>
        <dbReference type="SAM" id="Phobius"/>
    </source>
</evidence>
<dbReference type="EMBL" id="FQVN01000012">
    <property type="protein sequence ID" value="SHG69095.1"/>
    <property type="molecule type" value="Genomic_DNA"/>
</dbReference>
<reference evidence="9 10" key="1">
    <citation type="submission" date="2016-11" db="EMBL/GenBank/DDBJ databases">
        <authorList>
            <person name="Jaros S."/>
            <person name="Januszkiewicz K."/>
            <person name="Wedrychowicz H."/>
        </authorList>
    </citation>
    <scope>NUCLEOTIDE SEQUENCE [LARGE SCALE GENOMIC DNA]</scope>
    <source>
        <strain evidence="9 10">DSM 44523</strain>
    </source>
</reference>
<dbReference type="Proteomes" id="UP000184501">
    <property type="component" value="Unassembled WGS sequence"/>
</dbReference>
<evidence type="ECO:0000313" key="9">
    <source>
        <dbReference type="EMBL" id="SHG69095.1"/>
    </source>
</evidence>
<feature type="transmembrane region" description="Helical" evidence="7">
    <location>
        <begin position="266"/>
        <end position="285"/>
    </location>
</feature>
<proteinExistence type="predicted"/>
<evidence type="ECO:0000256" key="1">
    <source>
        <dbReference type="ARBA" id="ARBA00004651"/>
    </source>
</evidence>